<reference evidence="2 3" key="1">
    <citation type="submission" date="2020-04" db="EMBL/GenBank/DDBJ databases">
        <title>Enterovirga sp. isolate from soil.</title>
        <authorList>
            <person name="Chea S."/>
            <person name="Kim D.-U."/>
        </authorList>
    </citation>
    <scope>NUCLEOTIDE SEQUENCE [LARGE SCALE GENOMIC DNA]</scope>
    <source>
        <strain evidence="2 3">DB1703</strain>
    </source>
</reference>
<dbReference type="EMBL" id="JABEPP010000003">
    <property type="protein sequence ID" value="NNM73335.1"/>
    <property type="molecule type" value="Genomic_DNA"/>
</dbReference>
<keyword evidence="3" id="KW-1185">Reference proteome</keyword>
<name>A0A849IAQ1_9HYPH</name>
<protein>
    <submittedName>
        <fullName evidence="2">Uncharacterized protein</fullName>
    </submittedName>
</protein>
<accession>A0A849IAQ1</accession>
<organism evidence="2 3">
    <name type="scientific">Enterovirga aerilata</name>
    <dbReference type="NCBI Taxonomy" id="2730920"/>
    <lineage>
        <taxon>Bacteria</taxon>
        <taxon>Pseudomonadati</taxon>
        <taxon>Pseudomonadota</taxon>
        <taxon>Alphaproteobacteria</taxon>
        <taxon>Hyphomicrobiales</taxon>
        <taxon>Methylobacteriaceae</taxon>
        <taxon>Enterovirga</taxon>
    </lineage>
</organism>
<proteinExistence type="predicted"/>
<comment type="caution">
    <text evidence="2">The sequence shown here is derived from an EMBL/GenBank/DDBJ whole genome shotgun (WGS) entry which is preliminary data.</text>
</comment>
<gene>
    <name evidence="2" type="ORF">HJG44_13180</name>
</gene>
<dbReference type="AlphaFoldDB" id="A0A849IAQ1"/>
<feature type="compositionally biased region" description="Low complexity" evidence="1">
    <location>
        <begin position="53"/>
        <end position="62"/>
    </location>
</feature>
<evidence type="ECO:0000313" key="3">
    <source>
        <dbReference type="Proteomes" id="UP000564885"/>
    </source>
</evidence>
<dbReference type="Proteomes" id="UP000564885">
    <property type="component" value="Unassembled WGS sequence"/>
</dbReference>
<evidence type="ECO:0000313" key="2">
    <source>
        <dbReference type="EMBL" id="NNM73335.1"/>
    </source>
</evidence>
<evidence type="ECO:0000256" key="1">
    <source>
        <dbReference type="SAM" id="MobiDB-lite"/>
    </source>
</evidence>
<feature type="region of interest" description="Disordered" evidence="1">
    <location>
        <begin position="42"/>
        <end position="62"/>
    </location>
</feature>
<dbReference type="RefSeq" id="WP_171218793.1">
    <property type="nucleotide sequence ID" value="NZ_JABEPP010000003.1"/>
</dbReference>
<sequence length="62" mass="6469">MRAPLQHTLILVLCTGATMVVLGRAPGAVNLRTRDIETAIAAEGKPGRDLRSRSSSAARGIA</sequence>